<dbReference type="EMBL" id="CP060635">
    <property type="protein sequence ID" value="QNM10160.1"/>
    <property type="molecule type" value="Genomic_DNA"/>
</dbReference>
<feature type="transmembrane region" description="Helical" evidence="7">
    <location>
        <begin position="43"/>
        <end position="67"/>
    </location>
</feature>
<dbReference type="RefSeq" id="WP_118647726.1">
    <property type="nucleotide sequence ID" value="NZ_CP060635.1"/>
</dbReference>
<accession>A0A7G9GH78</accession>
<dbReference type="InterPro" id="IPR020846">
    <property type="entry name" value="MFS_dom"/>
</dbReference>
<dbReference type="Proteomes" id="UP000515860">
    <property type="component" value="Chromosome"/>
</dbReference>
<feature type="transmembrane region" description="Helical" evidence="7">
    <location>
        <begin position="357"/>
        <end position="376"/>
    </location>
</feature>
<comment type="subcellular location">
    <subcellularLocation>
        <location evidence="1">Cell membrane</location>
        <topology evidence="1">Multi-pass membrane protein</topology>
    </subcellularLocation>
</comment>
<name>A0A7G9GH78_9FIRM</name>
<keyword evidence="4 7" id="KW-0812">Transmembrane</keyword>
<evidence type="ECO:0000259" key="8">
    <source>
        <dbReference type="PROSITE" id="PS50850"/>
    </source>
</evidence>
<feature type="transmembrane region" description="Helical" evidence="7">
    <location>
        <begin position="295"/>
        <end position="314"/>
    </location>
</feature>
<protein>
    <submittedName>
        <fullName evidence="9">MFS transporter</fullName>
    </submittedName>
</protein>
<reference evidence="9 10" key="1">
    <citation type="submission" date="2020-08" db="EMBL/GenBank/DDBJ databases">
        <authorList>
            <person name="Liu C."/>
            <person name="Sun Q."/>
        </authorList>
    </citation>
    <scope>NUCLEOTIDE SEQUENCE [LARGE SCALE GENOMIC DNA]</scope>
    <source>
        <strain evidence="9 10">NSJ-29</strain>
    </source>
</reference>
<evidence type="ECO:0000256" key="1">
    <source>
        <dbReference type="ARBA" id="ARBA00004651"/>
    </source>
</evidence>
<keyword evidence="6 7" id="KW-0472">Membrane</keyword>
<feature type="transmembrane region" description="Helical" evidence="7">
    <location>
        <begin position="139"/>
        <end position="162"/>
    </location>
</feature>
<dbReference type="SUPFAM" id="SSF103473">
    <property type="entry name" value="MFS general substrate transporter"/>
    <property type="match status" value="1"/>
</dbReference>
<dbReference type="PANTHER" id="PTHR43266">
    <property type="entry name" value="MACROLIDE-EFFLUX PROTEIN"/>
    <property type="match status" value="1"/>
</dbReference>
<evidence type="ECO:0000313" key="9">
    <source>
        <dbReference type="EMBL" id="QNM10160.1"/>
    </source>
</evidence>
<feature type="transmembrane region" description="Helical" evidence="7">
    <location>
        <begin position="168"/>
        <end position="188"/>
    </location>
</feature>
<evidence type="ECO:0000256" key="5">
    <source>
        <dbReference type="ARBA" id="ARBA00022989"/>
    </source>
</evidence>
<feature type="transmembrane region" description="Helical" evidence="7">
    <location>
        <begin position="99"/>
        <end position="118"/>
    </location>
</feature>
<keyword evidence="10" id="KW-1185">Reference proteome</keyword>
<dbReference type="AlphaFoldDB" id="A0A7G9GH78"/>
<dbReference type="CDD" id="cd06173">
    <property type="entry name" value="MFS_MefA_like"/>
    <property type="match status" value="1"/>
</dbReference>
<sequence>MKDKLFQRDFTMVVIGQIISLFGNNILRYALPLYLLNKTGSAALYGMVLALSFLPMVILSPVGGIIADRVNKRNIMVCLDFCTAGLMAFYAAANNTFQLVPLLVAVLMLLYGIQGAYQPAVQASLPVLVSSENLMAGNAVVNAVNSLAGVIGPVLGGMVFGFWGLQPIIYISILCFCISAVMEIFIHIPYEKQPSEKSAFAIAASDMKESFRFIRRVRPEIGRVGVLLALVNLIFSALIIIGLPVVINTQLGFSQSLGNRLYGYAQGMLAAGGLAGALLSGSIGRKMDIRHSARVIFLCTLALLPTGFVLLAGAGGMTGFAVIAVSCMIMMILSTILSIQMITYAQKVTPVNLTGKVMALVSCIVMCANPMGQAVYGVLFERFSGKAYLIYFGAFIVCLILCWRSHRTFRTIDHRVMTE</sequence>
<dbReference type="KEGG" id="whj:H9Q79_07790"/>
<evidence type="ECO:0000256" key="2">
    <source>
        <dbReference type="ARBA" id="ARBA00022448"/>
    </source>
</evidence>
<evidence type="ECO:0000256" key="3">
    <source>
        <dbReference type="ARBA" id="ARBA00022475"/>
    </source>
</evidence>
<feature type="domain" description="Major facilitator superfamily (MFS) profile" evidence="8">
    <location>
        <begin position="9"/>
        <end position="410"/>
    </location>
</feature>
<feature type="transmembrane region" description="Helical" evidence="7">
    <location>
        <begin position="320"/>
        <end position="345"/>
    </location>
</feature>
<evidence type="ECO:0000313" key="10">
    <source>
        <dbReference type="Proteomes" id="UP000515860"/>
    </source>
</evidence>
<dbReference type="Gene3D" id="1.20.1250.20">
    <property type="entry name" value="MFS general substrate transporter like domains"/>
    <property type="match status" value="1"/>
</dbReference>
<dbReference type="InterPro" id="IPR036259">
    <property type="entry name" value="MFS_trans_sf"/>
</dbReference>
<dbReference type="GO" id="GO:0005886">
    <property type="term" value="C:plasma membrane"/>
    <property type="evidence" value="ECO:0007669"/>
    <property type="project" value="UniProtKB-SubCell"/>
</dbReference>
<dbReference type="GO" id="GO:0022857">
    <property type="term" value="F:transmembrane transporter activity"/>
    <property type="evidence" value="ECO:0007669"/>
    <property type="project" value="InterPro"/>
</dbReference>
<dbReference type="Pfam" id="PF07690">
    <property type="entry name" value="MFS_1"/>
    <property type="match status" value="1"/>
</dbReference>
<keyword evidence="2" id="KW-0813">Transport</keyword>
<organism evidence="9 10">
    <name type="scientific">Wansuia hejianensis</name>
    <dbReference type="NCBI Taxonomy" id="2763667"/>
    <lineage>
        <taxon>Bacteria</taxon>
        <taxon>Bacillati</taxon>
        <taxon>Bacillota</taxon>
        <taxon>Clostridia</taxon>
        <taxon>Lachnospirales</taxon>
        <taxon>Lachnospiraceae</taxon>
        <taxon>Wansuia</taxon>
    </lineage>
</organism>
<dbReference type="InterPro" id="IPR011701">
    <property type="entry name" value="MFS"/>
</dbReference>
<keyword evidence="5 7" id="KW-1133">Transmembrane helix</keyword>
<feature type="transmembrane region" description="Helical" evidence="7">
    <location>
        <begin position="12"/>
        <end position="31"/>
    </location>
</feature>
<dbReference type="PANTHER" id="PTHR43266:SF9">
    <property type="entry name" value="PERMEASE, MAJOR FACILITATOR SUPERFAMILY-RELATED"/>
    <property type="match status" value="1"/>
</dbReference>
<keyword evidence="3" id="KW-1003">Cell membrane</keyword>
<dbReference type="PROSITE" id="PS50850">
    <property type="entry name" value="MFS"/>
    <property type="match status" value="1"/>
</dbReference>
<evidence type="ECO:0000256" key="7">
    <source>
        <dbReference type="SAM" id="Phobius"/>
    </source>
</evidence>
<feature type="transmembrane region" description="Helical" evidence="7">
    <location>
        <begin position="74"/>
        <end position="93"/>
    </location>
</feature>
<gene>
    <name evidence="9" type="ORF">H9Q79_07790</name>
</gene>
<evidence type="ECO:0000256" key="6">
    <source>
        <dbReference type="ARBA" id="ARBA00023136"/>
    </source>
</evidence>
<feature type="transmembrane region" description="Helical" evidence="7">
    <location>
        <begin position="221"/>
        <end position="241"/>
    </location>
</feature>
<feature type="transmembrane region" description="Helical" evidence="7">
    <location>
        <begin position="261"/>
        <end position="283"/>
    </location>
</feature>
<evidence type="ECO:0000256" key="4">
    <source>
        <dbReference type="ARBA" id="ARBA00022692"/>
    </source>
</evidence>
<proteinExistence type="predicted"/>
<feature type="transmembrane region" description="Helical" evidence="7">
    <location>
        <begin position="388"/>
        <end position="405"/>
    </location>
</feature>